<dbReference type="GO" id="GO:0008233">
    <property type="term" value="F:peptidase activity"/>
    <property type="evidence" value="ECO:0007669"/>
    <property type="project" value="UniProtKB-KW"/>
</dbReference>
<proteinExistence type="predicted"/>
<accession>A0A9D1KIZ6</accession>
<organism evidence="3 4">
    <name type="scientific">Candidatus Pelethenecus faecipullorum</name>
    <dbReference type="NCBI Taxonomy" id="2840900"/>
    <lineage>
        <taxon>Bacteria</taxon>
        <taxon>Bacillati</taxon>
        <taxon>Mycoplasmatota</taxon>
        <taxon>Mollicutes</taxon>
        <taxon>Candidatus Pelethenecus</taxon>
    </lineage>
</organism>
<gene>
    <name evidence="3" type="ORF">IAD46_03340</name>
</gene>
<evidence type="ECO:0000313" key="4">
    <source>
        <dbReference type="Proteomes" id="UP000886758"/>
    </source>
</evidence>
<evidence type="ECO:0000256" key="1">
    <source>
        <dbReference type="ARBA" id="ARBA00022670"/>
    </source>
</evidence>
<dbReference type="GO" id="GO:0009847">
    <property type="term" value="P:spore germination"/>
    <property type="evidence" value="ECO:0007669"/>
    <property type="project" value="InterPro"/>
</dbReference>
<keyword evidence="2" id="KW-0378">Hydrolase</keyword>
<protein>
    <submittedName>
        <fullName evidence="3">GPR endopeptidase</fullName>
    </submittedName>
</protein>
<evidence type="ECO:0000313" key="3">
    <source>
        <dbReference type="EMBL" id="HIT50041.1"/>
    </source>
</evidence>
<dbReference type="InterPro" id="IPR023430">
    <property type="entry name" value="Pept_HybD-like_dom_sf"/>
</dbReference>
<name>A0A9D1KIZ6_9MOLU</name>
<dbReference type="EMBL" id="DVLF01000104">
    <property type="protein sequence ID" value="HIT50041.1"/>
    <property type="molecule type" value="Genomic_DNA"/>
</dbReference>
<keyword evidence="1" id="KW-0645">Protease</keyword>
<dbReference type="Gene3D" id="3.40.50.1450">
    <property type="entry name" value="HybD-like"/>
    <property type="match status" value="1"/>
</dbReference>
<dbReference type="NCBIfam" id="TIGR01441">
    <property type="entry name" value="GPR"/>
    <property type="match status" value="1"/>
</dbReference>
<sequence length="251" mass="27537">MAARTDMAVESGNVSFQYDWDKKVQGMIYRKLFVDDDLAKRLKKGKGIYYNIDQVDYLYKQKPATKLLMTAIQDCLSDLKLEENSDILICGLGNDSVTPDALGPLVINKIEVNRHRSDTAFRFTTSAMCPGVMGQTGMESSEIIKAVVDDFKPRLVIVVDALACNDPARMCHSIQLSTAGINPGSGVGNKRKEISKKTLGVDVLAIGVPTVSDIDAFVDVENNFFVTPKDIDLAMDILSQIIAQALNRALN</sequence>
<evidence type="ECO:0000256" key="2">
    <source>
        <dbReference type="ARBA" id="ARBA00022801"/>
    </source>
</evidence>
<dbReference type="InterPro" id="IPR005080">
    <property type="entry name" value="Peptidase_A25"/>
</dbReference>
<dbReference type="AlphaFoldDB" id="A0A9D1KIZ6"/>
<reference evidence="3" key="2">
    <citation type="journal article" date="2021" name="PeerJ">
        <title>Extensive microbial diversity within the chicken gut microbiome revealed by metagenomics and culture.</title>
        <authorList>
            <person name="Gilroy R."/>
            <person name="Ravi A."/>
            <person name="Getino M."/>
            <person name="Pursley I."/>
            <person name="Horton D.L."/>
            <person name="Alikhan N.F."/>
            <person name="Baker D."/>
            <person name="Gharbi K."/>
            <person name="Hall N."/>
            <person name="Watson M."/>
            <person name="Adriaenssens E.M."/>
            <person name="Foster-Nyarko E."/>
            <person name="Jarju S."/>
            <person name="Secka A."/>
            <person name="Antonio M."/>
            <person name="Oren A."/>
            <person name="Chaudhuri R.R."/>
            <person name="La Ragione R."/>
            <person name="Hildebrand F."/>
            <person name="Pallen M.J."/>
        </authorList>
    </citation>
    <scope>NUCLEOTIDE SEQUENCE</scope>
    <source>
        <strain evidence="3">ChiW17-6978</strain>
    </source>
</reference>
<dbReference type="SUPFAM" id="SSF53163">
    <property type="entry name" value="HybD-like"/>
    <property type="match status" value="1"/>
</dbReference>
<dbReference type="Proteomes" id="UP000886758">
    <property type="component" value="Unassembled WGS sequence"/>
</dbReference>
<comment type="caution">
    <text evidence="3">The sequence shown here is derived from an EMBL/GenBank/DDBJ whole genome shotgun (WGS) entry which is preliminary data.</text>
</comment>
<reference evidence="3" key="1">
    <citation type="submission" date="2020-10" db="EMBL/GenBank/DDBJ databases">
        <authorList>
            <person name="Gilroy R."/>
        </authorList>
    </citation>
    <scope>NUCLEOTIDE SEQUENCE</scope>
    <source>
        <strain evidence="3">ChiW17-6978</strain>
    </source>
</reference>
<dbReference type="Pfam" id="PF03418">
    <property type="entry name" value="Peptidase_A25"/>
    <property type="match status" value="1"/>
</dbReference>
<dbReference type="GO" id="GO:0006508">
    <property type="term" value="P:proteolysis"/>
    <property type="evidence" value="ECO:0007669"/>
    <property type="project" value="UniProtKB-KW"/>
</dbReference>